<evidence type="ECO:0000313" key="1">
    <source>
        <dbReference type="EMBL" id="APZ92253.1"/>
    </source>
</evidence>
<dbReference type="STRING" id="1891926.Fuma_01863"/>
<accession>A0A1P8WDV9</accession>
<proteinExistence type="predicted"/>
<name>A0A1P8WDV9_9PLAN</name>
<dbReference type="Proteomes" id="UP000187735">
    <property type="component" value="Chromosome"/>
</dbReference>
<sequence length="50" mass="6057">MMSHDHSHSMGTRGVARPMEMMEHDHECHDHEMSHDERLKMLRQHHKKTL</sequence>
<dbReference type="RefSeq" id="WP_179954434.1">
    <property type="nucleotide sequence ID" value="NZ_CP017641.1"/>
</dbReference>
<organism evidence="1 2">
    <name type="scientific">Fuerstiella marisgermanici</name>
    <dbReference type="NCBI Taxonomy" id="1891926"/>
    <lineage>
        <taxon>Bacteria</taxon>
        <taxon>Pseudomonadati</taxon>
        <taxon>Planctomycetota</taxon>
        <taxon>Planctomycetia</taxon>
        <taxon>Planctomycetales</taxon>
        <taxon>Planctomycetaceae</taxon>
        <taxon>Fuerstiella</taxon>
    </lineage>
</organism>
<protein>
    <submittedName>
        <fullName evidence="1">Uncharacterized protein</fullName>
    </submittedName>
</protein>
<dbReference type="KEGG" id="fmr:Fuma_01863"/>
<gene>
    <name evidence="1" type="ORF">Fuma_01863</name>
</gene>
<keyword evidence="2" id="KW-1185">Reference proteome</keyword>
<dbReference type="EMBL" id="CP017641">
    <property type="protein sequence ID" value="APZ92253.1"/>
    <property type="molecule type" value="Genomic_DNA"/>
</dbReference>
<dbReference type="AlphaFoldDB" id="A0A1P8WDV9"/>
<evidence type="ECO:0000313" key="2">
    <source>
        <dbReference type="Proteomes" id="UP000187735"/>
    </source>
</evidence>
<reference evidence="1 2" key="1">
    <citation type="journal article" date="2016" name="Front. Microbiol.">
        <title>Fuerstia marisgermanicae gen. nov., sp. nov., an Unusual Member of the Phylum Planctomycetes from the German Wadden Sea.</title>
        <authorList>
            <person name="Kohn T."/>
            <person name="Heuer A."/>
            <person name="Jogler M."/>
            <person name="Vollmers J."/>
            <person name="Boedeker C."/>
            <person name="Bunk B."/>
            <person name="Rast P."/>
            <person name="Borchert D."/>
            <person name="Glockner I."/>
            <person name="Freese H.M."/>
            <person name="Klenk H.P."/>
            <person name="Overmann J."/>
            <person name="Kaster A.K."/>
            <person name="Rohde M."/>
            <person name="Wiegand S."/>
            <person name="Jogler C."/>
        </authorList>
    </citation>
    <scope>NUCLEOTIDE SEQUENCE [LARGE SCALE GENOMIC DNA]</scope>
    <source>
        <strain evidence="1 2">NH11</strain>
    </source>
</reference>